<dbReference type="Gene3D" id="2.60.40.420">
    <property type="entry name" value="Cupredoxins - blue copper proteins"/>
    <property type="match status" value="1"/>
</dbReference>
<dbReference type="InterPro" id="IPR008972">
    <property type="entry name" value="Cupredoxin"/>
</dbReference>
<gene>
    <name evidence="2" type="ORF">HGB38_32315</name>
</gene>
<dbReference type="SUPFAM" id="SSF49503">
    <property type="entry name" value="Cupredoxins"/>
    <property type="match status" value="1"/>
</dbReference>
<organism evidence="2 3">
    <name type="scientific">Nocardia gamkensis</name>
    <dbReference type="NCBI Taxonomy" id="352869"/>
    <lineage>
        <taxon>Bacteria</taxon>
        <taxon>Bacillati</taxon>
        <taxon>Actinomycetota</taxon>
        <taxon>Actinomycetes</taxon>
        <taxon>Mycobacteriales</taxon>
        <taxon>Nocardiaceae</taxon>
        <taxon>Nocardia</taxon>
    </lineage>
</organism>
<comment type="caution">
    <text evidence="2">The sequence shown here is derived from an EMBL/GenBank/DDBJ whole genome shotgun (WGS) entry which is preliminary data.</text>
</comment>
<dbReference type="Proteomes" id="UP000540698">
    <property type="component" value="Unassembled WGS sequence"/>
</dbReference>
<feature type="chain" id="PRO_5031290748" description="EfeO-type cupredoxin-like domain-containing protein" evidence="1">
    <location>
        <begin position="25"/>
        <end position="128"/>
    </location>
</feature>
<dbReference type="PROSITE" id="PS51257">
    <property type="entry name" value="PROKAR_LIPOPROTEIN"/>
    <property type="match status" value="1"/>
</dbReference>
<feature type="signal peptide" evidence="1">
    <location>
        <begin position="1"/>
        <end position="24"/>
    </location>
</feature>
<sequence>MAFARHRCALVLAGGLLVAGCASSDPAATAPTATVAGESDSLVVAVRIAAGSVSPADVRLETRVGRPIELVVDSDTDDELHVHATPEHTFAIAPGAGQRFRFTVDVPGRVEIELHHARRTVATLLVRG</sequence>
<name>A0A7X6LB71_9NOCA</name>
<dbReference type="EMBL" id="JAAXOS010000022">
    <property type="protein sequence ID" value="NKY30857.1"/>
    <property type="molecule type" value="Genomic_DNA"/>
</dbReference>
<reference evidence="2 3" key="1">
    <citation type="submission" date="2020-04" db="EMBL/GenBank/DDBJ databases">
        <title>MicrobeNet Type strains.</title>
        <authorList>
            <person name="Nicholson A.C."/>
        </authorList>
    </citation>
    <scope>NUCLEOTIDE SEQUENCE [LARGE SCALE GENOMIC DNA]</scope>
    <source>
        <strain evidence="2 3">DSM 44956</strain>
    </source>
</reference>
<proteinExistence type="predicted"/>
<evidence type="ECO:0000313" key="2">
    <source>
        <dbReference type="EMBL" id="NKY30857.1"/>
    </source>
</evidence>
<dbReference type="RefSeq" id="WP_062977878.1">
    <property type="nucleotide sequence ID" value="NZ_JAAXOS010000022.1"/>
</dbReference>
<accession>A0A7X6LB71</accession>
<dbReference type="AlphaFoldDB" id="A0A7X6LB71"/>
<evidence type="ECO:0000256" key="1">
    <source>
        <dbReference type="SAM" id="SignalP"/>
    </source>
</evidence>
<keyword evidence="1" id="KW-0732">Signal</keyword>
<evidence type="ECO:0008006" key="4">
    <source>
        <dbReference type="Google" id="ProtNLM"/>
    </source>
</evidence>
<protein>
    <recommendedName>
        <fullName evidence="4">EfeO-type cupredoxin-like domain-containing protein</fullName>
    </recommendedName>
</protein>
<keyword evidence="3" id="KW-1185">Reference proteome</keyword>
<evidence type="ECO:0000313" key="3">
    <source>
        <dbReference type="Proteomes" id="UP000540698"/>
    </source>
</evidence>